<proteinExistence type="predicted"/>
<feature type="compositionally biased region" description="Polar residues" evidence="1">
    <location>
        <begin position="51"/>
        <end position="65"/>
    </location>
</feature>
<dbReference type="EMBL" id="AWUY01000050">
    <property type="protein sequence ID" value="ERJ79346.1"/>
    <property type="molecule type" value="Genomic_DNA"/>
</dbReference>
<name>A0ABN0NU23_9BACT</name>
<reference evidence="2 3" key="1">
    <citation type="submission" date="2013-06" db="EMBL/GenBank/DDBJ databases">
        <authorList>
            <person name="Weinstock G."/>
            <person name="Sodergren E."/>
            <person name="Lobos E.A."/>
            <person name="Fulton L."/>
            <person name="Fulton R."/>
            <person name="Courtney L."/>
            <person name="Fronick C."/>
            <person name="O'Laughlin M."/>
            <person name="Godfrey J."/>
            <person name="Wilson R.M."/>
            <person name="Miner T."/>
            <person name="Farmer C."/>
            <person name="Delehaunty K."/>
            <person name="Cordes M."/>
            <person name="Minx P."/>
            <person name="Tomlinson C."/>
            <person name="Chen J."/>
            <person name="Wollam A."/>
            <person name="Pepin K.H."/>
            <person name="Bhonagiri V."/>
            <person name="Zhang X."/>
            <person name="Warren W."/>
            <person name="Mitreva M."/>
            <person name="Mardis E.R."/>
            <person name="Wilson R.K."/>
        </authorList>
    </citation>
    <scope>NUCLEOTIDE SEQUENCE [LARGE SCALE GENOMIC DNA]</scope>
    <source>
        <strain evidence="2 3">ATCC 29426</strain>
    </source>
</reference>
<accession>A0ABN0NU23</accession>
<feature type="region of interest" description="Disordered" evidence="1">
    <location>
        <begin position="46"/>
        <end position="65"/>
    </location>
</feature>
<gene>
    <name evidence="2" type="ORF">HMPREF0653_00681</name>
</gene>
<organism evidence="2 3">
    <name type="scientific">Prevotella disiens JCM 6334 = ATCC 29426</name>
    <dbReference type="NCBI Taxonomy" id="1235811"/>
    <lineage>
        <taxon>Bacteria</taxon>
        <taxon>Pseudomonadati</taxon>
        <taxon>Bacteroidota</taxon>
        <taxon>Bacteroidia</taxon>
        <taxon>Bacteroidales</taxon>
        <taxon>Prevotellaceae</taxon>
        <taxon>Prevotella</taxon>
    </lineage>
</organism>
<evidence type="ECO:0000313" key="3">
    <source>
        <dbReference type="Proteomes" id="UP000016660"/>
    </source>
</evidence>
<evidence type="ECO:0000313" key="2">
    <source>
        <dbReference type="EMBL" id="ERJ79346.1"/>
    </source>
</evidence>
<dbReference type="RefSeq" id="WP_021670314.1">
    <property type="nucleotide sequence ID" value="NZ_BAIS01000008.1"/>
</dbReference>
<keyword evidence="3" id="KW-1185">Reference proteome</keyword>
<dbReference type="GeneID" id="91083780"/>
<protein>
    <submittedName>
        <fullName evidence="2">Uncharacterized protein</fullName>
    </submittedName>
</protein>
<evidence type="ECO:0000256" key="1">
    <source>
        <dbReference type="SAM" id="MobiDB-lite"/>
    </source>
</evidence>
<comment type="caution">
    <text evidence="2">The sequence shown here is derived from an EMBL/GenBank/DDBJ whole genome shotgun (WGS) entry which is preliminary data.</text>
</comment>
<dbReference type="Proteomes" id="UP000016660">
    <property type="component" value="Unassembled WGS sequence"/>
</dbReference>
<sequence>MEKRKRKNGNEKAKESRFLWLAPLFVGVSDWSDWSDKSDLSDLSDFAFKTTPHQTRPTSPTRPKN</sequence>